<dbReference type="Gene3D" id="6.20.50.110">
    <property type="entry name" value="Methyltransferase, zinc-binding domain"/>
    <property type="match status" value="1"/>
</dbReference>
<dbReference type="Gene3D" id="3.40.50.150">
    <property type="entry name" value="Vaccinia Virus protein VP39"/>
    <property type="match status" value="1"/>
</dbReference>
<dbReference type="Pfam" id="PF13489">
    <property type="entry name" value="Methyltransf_23"/>
    <property type="match status" value="1"/>
</dbReference>
<dbReference type="EMBL" id="CP053452">
    <property type="protein sequence ID" value="QJX00482.1"/>
    <property type="molecule type" value="Genomic_DNA"/>
</dbReference>
<dbReference type="AlphaFoldDB" id="A0A6M5Z4P9"/>
<dbReference type="GO" id="GO:0008168">
    <property type="term" value="F:methyltransferase activity"/>
    <property type="evidence" value="ECO:0007669"/>
    <property type="project" value="UniProtKB-KW"/>
</dbReference>
<dbReference type="Proteomes" id="UP000503447">
    <property type="component" value="Chromosome"/>
</dbReference>
<dbReference type="InterPro" id="IPR029063">
    <property type="entry name" value="SAM-dependent_MTases_sf"/>
</dbReference>
<keyword evidence="3" id="KW-0808">Transferase</keyword>
<dbReference type="Pfam" id="PF08484">
    <property type="entry name" value="Methyltransf_14"/>
    <property type="match status" value="1"/>
</dbReference>
<keyword evidence="3" id="KW-0489">Methyltransferase</keyword>
<dbReference type="Gene3D" id="3.40.50.720">
    <property type="entry name" value="NAD(P)-binding Rossmann-like Domain"/>
    <property type="match status" value="1"/>
</dbReference>
<evidence type="ECO:0000313" key="4">
    <source>
        <dbReference type="Proteomes" id="UP000503447"/>
    </source>
</evidence>
<sequence length="424" mass="47649">MLPVAAHNSSEVPLSNRIERCRLSGSRNLLTVLNLGEQALTGTFPESSTDQVPVSPLELLWCPDSGLLQLAHSFDLGMMYGDNYGYRSGLNQSMVRHLGAKARFLSRFLELQSSDLVLDIGSNDATLLKSFSVSGLRRLGMDPTGNKFRQFYPDDALLVPDFFSWDNFTAAVGPRTRAKLVTSIAMFYDLEDPVGFARQIHRCLDDQGVWHFEQSYMPSMLRLNSYDTICHEHLEYYSLSTVMTILGRADLEVIDVTTNAVNGGSFAVTAAKKGSRYRPNAPVIQWMLDSERRIGLHTPRPFREFEEKVFEHRRTLTGLIRSLNSDGKKVFGYGASTKGNVLLQFCGLTARDIPCIADVNPYKYGRVTPGTHIPIVSEEEARAQKPDYFLVLPWHFKAGIVEREAEFLENDGHLIFPMPEVEIV</sequence>
<keyword evidence="4" id="KW-1185">Reference proteome</keyword>
<dbReference type="KEGG" id="ftj:FTUN_8112"/>
<evidence type="ECO:0000259" key="1">
    <source>
        <dbReference type="Pfam" id="PF08421"/>
    </source>
</evidence>
<dbReference type="InterPro" id="IPR038576">
    <property type="entry name" value="Methyltransf_Zn-bd_dom_put_sf"/>
</dbReference>
<dbReference type="InterPro" id="IPR013630">
    <property type="entry name" value="Methyltransf_Zn-bd_dom_put"/>
</dbReference>
<name>A0A6M5Z4P9_9BACT</name>
<proteinExistence type="predicted"/>
<organism evidence="3 4">
    <name type="scientific">Frigoriglobus tundricola</name>
    <dbReference type="NCBI Taxonomy" id="2774151"/>
    <lineage>
        <taxon>Bacteria</taxon>
        <taxon>Pseudomonadati</taxon>
        <taxon>Planctomycetota</taxon>
        <taxon>Planctomycetia</taxon>
        <taxon>Gemmatales</taxon>
        <taxon>Gemmataceae</taxon>
        <taxon>Frigoriglobus</taxon>
    </lineage>
</organism>
<protein>
    <submittedName>
        <fullName evidence="3">NDP-hexose 3-C-methyltransferase TylCIII</fullName>
    </submittedName>
</protein>
<evidence type="ECO:0000313" key="3">
    <source>
        <dbReference type="EMBL" id="QJX00482.1"/>
    </source>
</evidence>
<evidence type="ECO:0000259" key="2">
    <source>
        <dbReference type="Pfam" id="PF08484"/>
    </source>
</evidence>
<accession>A0A6M5Z4P9</accession>
<dbReference type="Pfam" id="PF08421">
    <property type="entry name" value="Methyltransf_13"/>
    <property type="match status" value="1"/>
</dbReference>
<reference evidence="4" key="1">
    <citation type="submission" date="2020-05" db="EMBL/GenBank/DDBJ databases">
        <title>Frigoriglobus tundricola gen. nov., sp. nov., a psychrotolerant cellulolytic planctomycete of the family Gemmataceae with two divergent copies of 16S rRNA gene.</title>
        <authorList>
            <person name="Kulichevskaya I.S."/>
            <person name="Ivanova A.A."/>
            <person name="Naumoff D.G."/>
            <person name="Beletsky A.V."/>
            <person name="Rijpstra W.I.C."/>
            <person name="Sinninghe Damste J.S."/>
            <person name="Mardanov A.V."/>
            <person name="Ravin N.V."/>
            <person name="Dedysh S.N."/>
        </authorList>
    </citation>
    <scope>NUCLEOTIDE SEQUENCE [LARGE SCALE GENOMIC DNA]</scope>
    <source>
        <strain evidence="4">PL17</strain>
    </source>
</reference>
<dbReference type="RefSeq" id="WP_171475219.1">
    <property type="nucleotide sequence ID" value="NZ_CP053452.2"/>
</dbReference>
<feature type="domain" description="Methyltransferase putative zinc binding" evidence="1">
    <location>
        <begin position="21"/>
        <end position="80"/>
    </location>
</feature>
<dbReference type="SUPFAM" id="SSF53335">
    <property type="entry name" value="S-adenosyl-L-methionine-dependent methyltransferases"/>
    <property type="match status" value="1"/>
</dbReference>
<dbReference type="InterPro" id="IPR013691">
    <property type="entry name" value="MeTrfase_14"/>
</dbReference>
<feature type="domain" description="C-methyltransferase" evidence="2">
    <location>
        <begin position="261"/>
        <end position="419"/>
    </location>
</feature>
<dbReference type="GO" id="GO:0032259">
    <property type="term" value="P:methylation"/>
    <property type="evidence" value="ECO:0007669"/>
    <property type="project" value="UniProtKB-KW"/>
</dbReference>
<dbReference type="Gene3D" id="6.10.250.3100">
    <property type="match status" value="1"/>
</dbReference>
<gene>
    <name evidence="3" type="ORF">FTUN_8112</name>
</gene>